<dbReference type="GO" id="GO:2000640">
    <property type="term" value="P:positive regulation of SREBP signaling pathway"/>
    <property type="evidence" value="ECO:0007669"/>
    <property type="project" value="InterPro"/>
</dbReference>
<evidence type="ECO:0000256" key="2">
    <source>
        <dbReference type="ARBA" id="ARBA00022692"/>
    </source>
</evidence>
<accession>A0A151Z2M9</accession>
<comment type="similarity">
    <text evidence="7">Belongs to the SPRING family.</text>
</comment>
<dbReference type="PANTHER" id="PTHR13481:SF0">
    <property type="entry name" value="SREBP REGULATING GENE PROTEIN"/>
    <property type="match status" value="1"/>
</dbReference>
<feature type="compositionally biased region" description="Low complexity" evidence="9">
    <location>
        <begin position="45"/>
        <end position="55"/>
    </location>
</feature>
<dbReference type="OMA" id="MACRTSS"/>
<reference evidence="10 11" key="1">
    <citation type="submission" date="2015-12" db="EMBL/GenBank/DDBJ databases">
        <title>Dictyostelia acquired genes for synthesis and detection of signals that induce cell-type specialization by lateral gene transfer from prokaryotes.</title>
        <authorList>
            <person name="Gloeckner G."/>
            <person name="Schaap P."/>
        </authorList>
    </citation>
    <scope>NUCLEOTIDE SEQUENCE [LARGE SCALE GENOMIC DNA]</scope>
    <source>
        <strain evidence="10 11">TK</strain>
    </source>
</reference>
<dbReference type="InterPro" id="IPR019352">
    <property type="entry name" value="SPRING1"/>
</dbReference>
<protein>
    <recommendedName>
        <fullName evidence="8">SREBP regulating gene protein</fullName>
    </recommendedName>
</protein>
<keyword evidence="11" id="KW-1185">Reference proteome</keyword>
<keyword evidence="5" id="KW-0472">Membrane</keyword>
<sequence length="288" mass="32377">MRISLKLCLLILFLITIIFTVIELIHTDLKFPFGYSNQPNKDDNNNNNSNNNNNNKKSDEDKPIDKKYLEILRNLDFRWGPTSQIPISINVEQDSLSTTNSDDSSGSKSNSVVSSQDSKSPQVTKPTATAIIKTCKNTVQGTKYIADDQGYVCLIGNVDPITGCCDYNHPSIAEPQQEEILESSIEIIQDTIEKQFSCRGCLKGYHCCREYEFCVSCCMSSDKESILTKVLVKLIEKGINPSFFKSQFDLCSFSCRTSSKSLVHQREYKQPVFKHCYGIGTVPMSVKV</sequence>
<evidence type="ECO:0000313" key="11">
    <source>
        <dbReference type="Proteomes" id="UP000076078"/>
    </source>
</evidence>
<dbReference type="Pfam" id="PF10218">
    <property type="entry name" value="SPRING1"/>
    <property type="match status" value="1"/>
</dbReference>
<gene>
    <name evidence="10" type="ORF">DLAC_10900</name>
</gene>
<dbReference type="PANTHER" id="PTHR13481">
    <property type="entry name" value="SREBP REGULATING GENE PROTEIN"/>
    <property type="match status" value="1"/>
</dbReference>
<evidence type="ECO:0000256" key="6">
    <source>
        <dbReference type="ARBA" id="ARBA00023180"/>
    </source>
</evidence>
<keyword evidence="4" id="KW-0333">Golgi apparatus</keyword>
<dbReference type="EMBL" id="LODT01000051">
    <property type="protein sequence ID" value="KYQ88215.1"/>
    <property type="molecule type" value="Genomic_DNA"/>
</dbReference>
<evidence type="ECO:0000256" key="1">
    <source>
        <dbReference type="ARBA" id="ARBA00004194"/>
    </source>
</evidence>
<comment type="caution">
    <text evidence="10">The sequence shown here is derived from an EMBL/GenBank/DDBJ whole genome shotgun (WGS) entry which is preliminary data.</text>
</comment>
<dbReference type="AlphaFoldDB" id="A0A151Z2M9"/>
<comment type="subcellular location">
    <subcellularLocation>
        <location evidence="1">Golgi apparatus membrane</location>
        <topology evidence="1">Single-pass membrane protein</topology>
    </subcellularLocation>
</comment>
<dbReference type="OrthoDB" id="70142at2759"/>
<proteinExistence type="inferred from homology"/>
<evidence type="ECO:0000313" key="10">
    <source>
        <dbReference type="EMBL" id="KYQ88215.1"/>
    </source>
</evidence>
<keyword evidence="3" id="KW-1133">Transmembrane helix</keyword>
<evidence type="ECO:0000256" key="8">
    <source>
        <dbReference type="ARBA" id="ARBA00023485"/>
    </source>
</evidence>
<evidence type="ECO:0000256" key="7">
    <source>
        <dbReference type="ARBA" id="ARBA00023461"/>
    </source>
</evidence>
<feature type="compositionally biased region" description="Low complexity" evidence="9">
    <location>
        <begin position="93"/>
        <end position="120"/>
    </location>
</feature>
<feature type="region of interest" description="Disordered" evidence="9">
    <location>
        <begin position="90"/>
        <end position="123"/>
    </location>
</feature>
<dbReference type="InParanoid" id="A0A151Z2M9"/>
<organism evidence="10 11">
    <name type="scientific">Tieghemostelium lacteum</name>
    <name type="common">Slime mold</name>
    <name type="synonym">Dictyostelium lacteum</name>
    <dbReference type="NCBI Taxonomy" id="361077"/>
    <lineage>
        <taxon>Eukaryota</taxon>
        <taxon>Amoebozoa</taxon>
        <taxon>Evosea</taxon>
        <taxon>Eumycetozoa</taxon>
        <taxon>Dictyostelia</taxon>
        <taxon>Dictyosteliales</taxon>
        <taxon>Raperosteliaceae</taxon>
        <taxon>Tieghemostelium</taxon>
    </lineage>
</organism>
<name>A0A151Z2M9_TIELA</name>
<evidence type="ECO:0000256" key="5">
    <source>
        <dbReference type="ARBA" id="ARBA00023136"/>
    </source>
</evidence>
<evidence type="ECO:0000256" key="3">
    <source>
        <dbReference type="ARBA" id="ARBA00022989"/>
    </source>
</evidence>
<feature type="region of interest" description="Disordered" evidence="9">
    <location>
        <begin position="38"/>
        <end position="62"/>
    </location>
</feature>
<evidence type="ECO:0000256" key="4">
    <source>
        <dbReference type="ARBA" id="ARBA00023034"/>
    </source>
</evidence>
<dbReference type="Proteomes" id="UP000076078">
    <property type="component" value="Unassembled WGS sequence"/>
</dbReference>
<dbReference type="GO" id="GO:0000139">
    <property type="term" value="C:Golgi membrane"/>
    <property type="evidence" value="ECO:0007669"/>
    <property type="project" value="UniProtKB-SubCell"/>
</dbReference>
<keyword evidence="2" id="KW-0812">Transmembrane</keyword>
<evidence type="ECO:0000256" key="9">
    <source>
        <dbReference type="SAM" id="MobiDB-lite"/>
    </source>
</evidence>
<keyword evidence="6" id="KW-0325">Glycoprotein</keyword>